<dbReference type="Proteomes" id="UP000632339">
    <property type="component" value="Unassembled WGS sequence"/>
</dbReference>
<evidence type="ECO:0000313" key="3">
    <source>
        <dbReference type="Proteomes" id="UP000632339"/>
    </source>
</evidence>
<feature type="transmembrane region" description="Helical" evidence="1">
    <location>
        <begin position="43"/>
        <end position="64"/>
    </location>
</feature>
<accession>A0ABQ2HK83</accession>
<proteinExistence type="predicted"/>
<feature type="transmembrane region" description="Helical" evidence="1">
    <location>
        <begin position="102"/>
        <end position="121"/>
    </location>
</feature>
<keyword evidence="3" id="KW-1185">Reference proteome</keyword>
<comment type="caution">
    <text evidence="2">The sequence shown here is derived from an EMBL/GenBank/DDBJ whole genome shotgun (WGS) entry which is preliminary data.</text>
</comment>
<dbReference type="EMBL" id="BMLI01000001">
    <property type="protein sequence ID" value="GGM82745.1"/>
    <property type="molecule type" value="Genomic_DNA"/>
</dbReference>
<feature type="transmembrane region" description="Helical" evidence="1">
    <location>
        <begin position="141"/>
        <end position="160"/>
    </location>
</feature>
<protein>
    <submittedName>
        <fullName evidence="2">Uncharacterized protein</fullName>
    </submittedName>
</protein>
<reference evidence="3" key="1">
    <citation type="journal article" date="2019" name="Int. J. Syst. Evol. Microbiol.">
        <title>The Global Catalogue of Microorganisms (GCM) 10K type strain sequencing project: providing services to taxonomists for standard genome sequencing and annotation.</title>
        <authorList>
            <consortium name="The Broad Institute Genomics Platform"/>
            <consortium name="The Broad Institute Genome Sequencing Center for Infectious Disease"/>
            <person name="Wu L."/>
            <person name="Ma J."/>
        </authorList>
    </citation>
    <scope>NUCLEOTIDE SEQUENCE [LARGE SCALE GENOMIC DNA]</scope>
    <source>
        <strain evidence="3">CGMCC 1.6375</strain>
    </source>
</reference>
<sequence length="170" mass="19722">MYFVMDLKKEYNIVYHVYIPIEYAILAYFYYLNINNRKVRTCIAYSVPLYLFASICLSIYLVPVTEHPGLNFNLSGTLLITWSVIALLSIQPVMNFSIAATPIFWIAVGVLVFHSGIFFFNSAFRHIQAMNSVLATQLFTLIIKGLNYFLYFSFIIAFLCSQRMKKYILL</sequence>
<gene>
    <name evidence="2" type="ORF">GCM10010967_13030</name>
</gene>
<feature type="transmembrane region" description="Helical" evidence="1">
    <location>
        <begin position="13"/>
        <end position="31"/>
    </location>
</feature>
<keyword evidence="1" id="KW-0472">Membrane</keyword>
<name>A0ABQ2HK83_9BACT</name>
<keyword evidence="1" id="KW-0812">Transmembrane</keyword>
<feature type="transmembrane region" description="Helical" evidence="1">
    <location>
        <begin position="70"/>
        <end position="90"/>
    </location>
</feature>
<evidence type="ECO:0000256" key="1">
    <source>
        <dbReference type="SAM" id="Phobius"/>
    </source>
</evidence>
<organism evidence="2 3">
    <name type="scientific">Dyadobacter beijingensis</name>
    <dbReference type="NCBI Taxonomy" id="365489"/>
    <lineage>
        <taxon>Bacteria</taxon>
        <taxon>Pseudomonadati</taxon>
        <taxon>Bacteroidota</taxon>
        <taxon>Cytophagia</taxon>
        <taxon>Cytophagales</taxon>
        <taxon>Spirosomataceae</taxon>
        <taxon>Dyadobacter</taxon>
    </lineage>
</organism>
<keyword evidence="1" id="KW-1133">Transmembrane helix</keyword>
<evidence type="ECO:0000313" key="2">
    <source>
        <dbReference type="EMBL" id="GGM82745.1"/>
    </source>
</evidence>